<dbReference type="EMBL" id="JAFMOU010000052">
    <property type="protein sequence ID" value="MBU9833454.1"/>
    <property type="molecule type" value="Genomic_DNA"/>
</dbReference>
<evidence type="ECO:0000313" key="8">
    <source>
        <dbReference type="EMBL" id="MBU9833454.1"/>
    </source>
</evidence>
<comment type="subcellular location">
    <subcellularLocation>
        <location evidence="1">Membrane</location>
        <topology evidence="1">Single-pass membrane protein</topology>
    </subcellularLocation>
</comment>
<feature type="transmembrane region" description="Helical" evidence="7">
    <location>
        <begin position="12"/>
        <end position="35"/>
    </location>
</feature>
<dbReference type="PROSITE" id="PS00409">
    <property type="entry name" value="PROKAR_NTER_METHYL"/>
    <property type="match status" value="1"/>
</dbReference>
<dbReference type="InterPro" id="IPR051621">
    <property type="entry name" value="T2SS_protein_J"/>
</dbReference>
<keyword evidence="9" id="KW-1185">Reference proteome</keyword>
<dbReference type="Proteomes" id="UP000699865">
    <property type="component" value="Unassembled WGS sequence"/>
</dbReference>
<evidence type="ECO:0000256" key="2">
    <source>
        <dbReference type="ARBA" id="ARBA00022481"/>
    </source>
</evidence>
<evidence type="ECO:0000256" key="7">
    <source>
        <dbReference type="SAM" id="Phobius"/>
    </source>
</evidence>
<keyword evidence="5 7" id="KW-0472">Membrane</keyword>
<dbReference type="PANTHER" id="PTHR39583">
    <property type="entry name" value="TYPE II SECRETION SYSTEM PROTEIN J-RELATED"/>
    <property type="match status" value="1"/>
</dbReference>
<comment type="caution">
    <text evidence="8">The sequence shown here is derived from an EMBL/GenBank/DDBJ whole genome shotgun (WGS) entry which is preliminary data.</text>
</comment>
<proteinExistence type="predicted"/>
<accession>A0ABS6KV35</accession>
<keyword evidence="2" id="KW-0488">Methylation</keyword>
<organism evidence="8 9">
    <name type="scientific">Rahnella perminowiae</name>
    <dbReference type="NCBI Taxonomy" id="2816244"/>
    <lineage>
        <taxon>Bacteria</taxon>
        <taxon>Pseudomonadati</taxon>
        <taxon>Pseudomonadota</taxon>
        <taxon>Gammaproteobacteria</taxon>
        <taxon>Enterobacterales</taxon>
        <taxon>Yersiniaceae</taxon>
        <taxon>Rahnella</taxon>
    </lineage>
</organism>
<evidence type="ECO:0000256" key="4">
    <source>
        <dbReference type="ARBA" id="ARBA00022989"/>
    </source>
</evidence>
<gene>
    <name evidence="8" type="primary">gspJ</name>
    <name evidence="8" type="ORF">J1786_01130</name>
</gene>
<name>A0ABS6KV35_9GAMM</name>
<sequence length="227" mass="24945">MSSQPVGKQQGFTLIEVMIAMAIFALLSLLAYQILSASVKNSEMAQEHTARLTAIQTAFSLMERDLTQILPRKIAEKEAFLSASETSLSFTTIGSYSASAPLSASDLIQATWTFTHHTLTRSAQSLPSRPLKDSSPIPAVTLLTGVNSLHWRFYSDNWSNNWNNKNAFPNVIELVVTLDDIGEIRRLFLLPQTIEEMNTESAEKAPEQSGTESAAPMPLNGESVINE</sequence>
<keyword evidence="3 7" id="KW-0812">Transmembrane</keyword>
<protein>
    <submittedName>
        <fullName evidence="8">Type II secretion system minor pseudopilin GspJ</fullName>
    </submittedName>
</protein>
<keyword evidence="4 7" id="KW-1133">Transmembrane helix</keyword>
<evidence type="ECO:0000313" key="9">
    <source>
        <dbReference type="Proteomes" id="UP000699865"/>
    </source>
</evidence>
<evidence type="ECO:0000256" key="1">
    <source>
        <dbReference type="ARBA" id="ARBA00004167"/>
    </source>
</evidence>
<dbReference type="RefSeq" id="WP_217137444.1">
    <property type="nucleotide sequence ID" value="NZ_JAFMOU010000052.1"/>
</dbReference>
<dbReference type="PANTHER" id="PTHR39583:SF2">
    <property type="entry name" value="TYPE II SECRETION SYSTEM PROTEIN J"/>
    <property type="match status" value="1"/>
</dbReference>
<dbReference type="Pfam" id="PF11612">
    <property type="entry name" value="T2SSJ"/>
    <property type="match status" value="1"/>
</dbReference>
<dbReference type="InterPro" id="IPR012902">
    <property type="entry name" value="N_methyl_site"/>
</dbReference>
<dbReference type="NCBIfam" id="TIGR02532">
    <property type="entry name" value="IV_pilin_GFxxxE"/>
    <property type="match status" value="1"/>
</dbReference>
<dbReference type="InterPro" id="IPR010055">
    <property type="entry name" value="T2SS_protein-GspJ"/>
</dbReference>
<evidence type="ECO:0000256" key="6">
    <source>
        <dbReference type="SAM" id="MobiDB-lite"/>
    </source>
</evidence>
<reference evidence="8 9" key="1">
    <citation type="submission" date="2021-03" db="EMBL/GenBank/DDBJ databases">
        <title>Five novel Rahnella species.</title>
        <authorList>
            <person name="Brady C."/>
            <person name="Asselin J."/>
            <person name="Beer S."/>
            <person name="Bruberg M.B."/>
            <person name="Crampton B."/>
            <person name="Venter S."/>
            <person name="Arnold D."/>
            <person name="Denman S."/>
        </authorList>
    </citation>
    <scope>NUCLEOTIDE SEQUENCE [LARGE SCALE GENOMIC DNA]</scope>
    <source>
        <strain evidence="8 9">L72c</strain>
    </source>
</reference>
<evidence type="ECO:0000256" key="5">
    <source>
        <dbReference type="ARBA" id="ARBA00023136"/>
    </source>
</evidence>
<feature type="region of interest" description="Disordered" evidence="6">
    <location>
        <begin position="198"/>
        <end position="227"/>
    </location>
</feature>
<dbReference type="Pfam" id="PF07963">
    <property type="entry name" value="N_methyl"/>
    <property type="match status" value="1"/>
</dbReference>
<dbReference type="NCBIfam" id="TIGR01711">
    <property type="entry name" value="gspJ"/>
    <property type="match status" value="1"/>
</dbReference>
<evidence type="ECO:0000256" key="3">
    <source>
        <dbReference type="ARBA" id="ARBA00022692"/>
    </source>
</evidence>